<evidence type="ECO:0000256" key="4">
    <source>
        <dbReference type="ARBA" id="ARBA00022692"/>
    </source>
</evidence>
<evidence type="ECO:0000256" key="2">
    <source>
        <dbReference type="ARBA" id="ARBA00022475"/>
    </source>
</evidence>
<accession>B4J7E6</accession>
<evidence type="ECO:0000313" key="11">
    <source>
        <dbReference type="EMBL" id="EDW01070.1"/>
    </source>
</evidence>
<dbReference type="PANTHER" id="PTHR21137:SF35">
    <property type="entry name" value="ODORANT RECEPTOR 19A-RELATED"/>
    <property type="match status" value="1"/>
</dbReference>
<name>B4J7E6_DROGR</name>
<evidence type="ECO:0000256" key="3">
    <source>
        <dbReference type="ARBA" id="ARBA00022606"/>
    </source>
</evidence>
<dbReference type="Proteomes" id="UP000001070">
    <property type="component" value="Unassembled WGS sequence"/>
</dbReference>
<dbReference type="OMA" id="IYMYRGM"/>
<dbReference type="InParanoid" id="B4J7E6"/>
<dbReference type="FunCoup" id="B4J7E6">
    <property type="interactions" value="28"/>
</dbReference>
<dbReference type="InterPro" id="IPR004117">
    <property type="entry name" value="7tm6_olfct_rcpt"/>
</dbReference>
<feature type="transmembrane region" description="Helical" evidence="10">
    <location>
        <begin position="45"/>
        <end position="68"/>
    </location>
</feature>
<keyword evidence="12" id="KW-1185">Reference proteome</keyword>
<comment type="subcellular location">
    <subcellularLocation>
        <location evidence="1 10">Cell membrane</location>
        <topology evidence="1 10">Multi-pass membrane protein</topology>
    </subcellularLocation>
</comment>
<organism evidence="12">
    <name type="scientific">Drosophila grimshawi</name>
    <name type="common">Hawaiian fruit fly</name>
    <name type="synonym">Idiomyia grimshawi</name>
    <dbReference type="NCBI Taxonomy" id="7222"/>
    <lineage>
        <taxon>Eukaryota</taxon>
        <taxon>Metazoa</taxon>
        <taxon>Ecdysozoa</taxon>
        <taxon>Arthropoda</taxon>
        <taxon>Hexapoda</taxon>
        <taxon>Insecta</taxon>
        <taxon>Pterygota</taxon>
        <taxon>Neoptera</taxon>
        <taxon>Endopterygota</taxon>
        <taxon>Diptera</taxon>
        <taxon>Brachycera</taxon>
        <taxon>Muscomorpha</taxon>
        <taxon>Ephydroidea</taxon>
        <taxon>Drosophilidae</taxon>
        <taxon>Drosophila</taxon>
        <taxon>Hawaiian Drosophila</taxon>
    </lineage>
</organism>
<dbReference type="PANTHER" id="PTHR21137">
    <property type="entry name" value="ODORANT RECEPTOR"/>
    <property type="match status" value="1"/>
</dbReference>
<evidence type="ECO:0000256" key="1">
    <source>
        <dbReference type="ARBA" id="ARBA00004651"/>
    </source>
</evidence>
<reference evidence="11 12" key="1">
    <citation type="journal article" date="2007" name="Nature">
        <title>Evolution of genes and genomes on the Drosophila phylogeny.</title>
        <authorList>
            <consortium name="Drosophila 12 Genomes Consortium"/>
            <person name="Clark A.G."/>
            <person name="Eisen M.B."/>
            <person name="Smith D.R."/>
            <person name="Bergman C.M."/>
            <person name="Oliver B."/>
            <person name="Markow T.A."/>
            <person name="Kaufman T.C."/>
            <person name="Kellis M."/>
            <person name="Gelbart W."/>
            <person name="Iyer V.N."/>
            <person name="Pollard D.A."/>
            <person name="Sackton T.B."/>
            <person name="Larracuente A.M."/>
            <person name="Singh N.D."/>
            <person name="Abad J.P."/>
            <person name="Abt D.N."/>
            <person name="Adryan B."/>
            <person name="Aguade M."/>
            <person name="Akashi H."/>
            <person name="Anderson W.W."/>
            <person name="Aquadro C.F."/>
            <person name="Ardell D.H."/>
            <person name="Arguello R."/>
            <person name="Artieri C.G."/>
            <person name="Barbash D.A."/>
            <person name="Barker D."/>
            <person name="Barsanti P."/>
            <person name="Batterham P."/>
            <person name="Batzoglou S."/>
            <person name="Begun D."/>
            <person name="Bhutkar A."/>
            <person name="Blanco E."/>
            <person name="Bosak S.A."/>
            <person name="Bradley R.K."/>
            <person name="Brand A.D."/>
            <person name="Brent M.R."/>
            <person name="Brooks A.N."/>
            <person name="Brown R.H."/>
            <person name="Butlin R.K."/>
            <person name="Caggese C."/>
            <person name="Calvi B.R."/>
            <person name="Bernardo de Carvalho A."/>
            <person name="Caspi A."/>
            <person name="Castrezana S."/>
            <person name="Celniker S.E."/>
            <person name="Chang J.L."/>
            <person name="Chapple C."/>
            <person name="Chatterji S."/>
            <person name="Chinwalla A."/>
            <person name="Civetta A."/>
            <person name="Clifton S.W."/>
            <person name="Comeron J.M."/>
            <person name="Costello J.C."/>
            <person name="Coyne J.A."/>
            <person name="Daub J."/>
            <person name="David R.G."/>
            <person name="Delcher A.L."/>
            <person name="Delehaunty K."/>
            <person name="Do C.B."/>
            <person name="Ebling H."/>
            <person name="Edwards K."/>
            <person name="Eickbush T."/>
            <person name="Evans J.D."/>
            <person name="Filipski A."/>
            <person name="Findeiss S."/>
            <person name="Freyhult E."/>
            <person name="Fulton L."/>
            <person name="Fulton R."/>
            <person name="Garcia A.C."/>
            <person name="Gardiner A."/>
            <person name="Garfield D.A."/>
            <person name="Garvin B.E."/>
            <person name="Gibson G."/>
            <person name="Gilbert D."/>
            <person name="Gnerre S."/>
            <person name="Godfrey J."/>
            <person name="Good R."/>
            <person name="Gotea V."/>
            <person name="Gravely B."/>
            <person name="Greenberg A.J."/>
            <person name="Griffiths-Jones S."/>
            <person name="Gross S."/>
            <person name="Guigo R."/>
            <person name="Gustafson E.A."/>
            <person name="Haerty W."/>
            <person name="Hahn M.W."/>
            <person name="Halligan D.L."/>
            <person name="Halpern A.L."/>
            <person name="Halter G.M."/>
            <person name="Han M.V."/>
            <person name="Heger A."/>
            <person name="Hillier L."/>
            <person name="Hinrichs A.S."/>
            <person name="Holmes I."/>
            <person name="Hoskins R.A."/>
            <person name="Hubisz M.J."/>
            <person name="Hultmark D."/>
            <person name="Huntley M.A."/>
            <person name="Jaffe D.B."/>
            <person name="Jagadeeshan S."/>
            <person name="Jeck W.R."/>
            <person name="Johnson J."/>
            <person name="Jones C.D."/>
            <person name="Jordan W.C."/>
            <person name="Karpen G.H."/>
            <person name="Kataoka E."/>
            <person name="Keightley P.D."/>
            <person name="Kheradpour P."/>
            <person name="Kirkness E.F."/>
            <person name="Koerich L.B."/>
            <person name="Kristiansen K."/>
            <person name="Kudrna D."/>
            <person name="Kulathinal R.J."/>
            <person name="Kumar S."/>
            <person name="Kwok R."/>
            <person name="Lander E."/>
            <person name="Langley C.H."/>
            <person name="Lapoint R."/>
            <person name="Lazzaro B.P."/>
            <person name="Lee S.J."/>
            <person name="Levesque L."/>
            <person name="Li R."/>
            <person name="Lin C.F."/>
            <person name="Lin M.F."/>
            <person name="Lindblad-Toh K."/>
            <person name="Llopart A."/>
            <person name="Long M."/>
            <person name="Low L."/>
            <person name="Lozovsky E."/>
            <person name="Lu J."/>
            <person name="Luo M."/>
            <person name="Machado C.A."/>
            <person name="Makalowski W."/>
            <person name="Marzo M."/>
            <person name="Matsuda M."/>
            <person name="Matzkin L."/>
            <person name="McAllister B."/>
            <person name="McBride C.S."/>
            <person name="McKernan B."/>
            <person name="McKernan K."/>
            <person name="Mendez-Lago M."/>
            <person name="Minx P."/>
            <person name="Mollenhauer M.U."/>
            <person name="Montooth K."/>
            <person name="Mount S.M."/>
            <person name="Mu X."/>
            <person name="Myers E."/>
            <person name="Negre B."/>
            <person name="Newfeld S."/>
            <person name="Nielsen R."/>
            <person name="Noor M.A."/>
            <person name="O'Grady P."/>
            <person name="Pachter L."/>
            <person name="Papaceit M."/>
            <person name="Parisi M.J."/>
            <person name="Parisi M."/>
            <person name="Parts L."/>
            <person name="Pedersen J.S."/>
            <person name="Pesole G."/>
            <person name="Phillippy A.M."/>
            <person name="Ponting C.P."/>
            <person name="Pop M."/>
            <person name="Porcelli D."/>
            <person name="Powell J.R."/>
            <person name="Prohaska S."/>
            <person name="Pruitt K."/>
            <person name="Puig M."/>
            <person name="Quesneville H."/>
            <person name="Ram K.R."/>
            <person name="Rand D."/>
            <person name="Rasmussen M.D."/>
            <person name="Reed L.K."/>
            <person name="Reenan R."/>
            <person name="Reily A."/>
            <person name="Remington K.A."/>
            <person name="Rieger T.T."/>
            <person name="Ritchie M.G."/>
            <person name="Robin C."/>
            <person name="Rogers Y.H."/>
            <person name="Rohde C."/>
            <person name="Rozas J."/>
            <person name="Rubenfield M.J."/>
            <person name="Ruiz A."/>
            <person name="Russo S."/>
            <person name="Salzberg S.L."/>
            <person name="Sanchez-Gracia A."/>
            <person name="Saranga D.J."/>
            <person name="Sato H."/>
            <person name="Schaeffer S.W."/>
            <person name="Schatz M.C."/>
            <person name="Schlenke T."/>
            <person name="Schwartz R."/>
            <person name="Segarra C."/>
            <person name="Singh R.S."/>
            <person name="Sirot L."/>
            <person name="Sirota M."/>
            <person name="Sisneros N.B."/>
            <person name="Smith C.D."/>
            <person name="Smith T.F."/>
            <person name="Spieth J."/>
            <person name="Stage D.E."/>
            <person name="Stark A."/>
            <person name="Stephan W."/>
            <person name="Strausberg R.L."/>
            <person name="Strempel S."/>
            <person name="Sturgill D."/>
            <person name="Sutton G."/>
            <person name="Sutton G.G."/>
            <person name="Tao W."/>
            <person name="Teichmann S."/>
            <person name="Tobari Y.N."/>
            <person name="Tomimura Y."/>
            <person name="Tsolas J.M."/>
            <person name="Valente V.L."/>
            <person name="Venter E."/>
            <person name="Venter J.C."/>
            <person name="Vicario S."/>
            <person name="Vieira F.G."/>
            <person name="Vilella A.J."/>
            <person name="Villasante A."/>
            <person name="Walenz B."/>
            <person name="Wang J."/>
            <person name="Wasserman M."/>
            <person name="Watts T."/>
            <person name="Wilson D."/>
            <person name="Wilson R.K."/>
            <person name="Wing R.A."/>
            <person name="Wolfner M.F."/>
            <person name="Wong A."/>
            <person name="Wong G.K."/>
            <person name="Wu C.I."/>
            <person name="Wu G."/>
            <person name="Yamamoto D."/>
            <person name="Yang H.P."/>
            <person name="Yang S.P."/>
            <person name="Yorke J.A."/>
            <person name="Yoshida K."/>
            <person name="Zdobnov E."/>
            <person name="Zhang P."/>
            <person name="Zhang Y."/>
            <person name="Zimin A.V."/>
            <person name="Baldwin J."/>
            <person name="Abdouelleil A."/>
            <person name="Abdulkadir J."/>
            <person name="Abebe A."/>
            <person name="Abera B."/>
            <person name="Abreu J."/>
            <person name="Acer S.C."/>
            <person name="Aftuck L."/>
            <person name="Alexander A."/>
            <person name="An P."/>
            <person name="Anderson E."/>
            <person name="Anderson S."/>
            <person name="Arachi H."/>
            <person name="Azer M."/>
            <person name="Bachantsang P."/>
            <person name="Barry A."/>
            <person name="Bayul T."/>
            <person name="Berlin A."/>
            <person name="Bessette D."/>
            <person name="Bloom T."/>
            <person name="Blye J."/>
            <person name="Boguslavskiy L."/>
            <person name="Bonnet C."/>
            <person name="Boukhgalter B."/>
            <person name="Bourzgui I."/>
            <person name="Brown A."/>
            <person name="Cahill P."/>
            <person name="Channer S."/>
            <person name="Cheshatsang Y."/>
            <person name="Chuda L."/>
            <person name="Citroen M."/>
            <person name="Collymore A."/>
            <person name="Cooke P."/>
            <person name="Costello M."/>
            <person name="D'Aco K."/>
            <person name="Daza R."/>
            <person name="De Haan G."/>
            <person name="DeGray S."/>
            <person name="DeMaso C."/>
            <person name="Dhargay N."/>
            <person name="Dooley K."/>
            <person name="Dooley E."/>
            <person name="Doricent M."/>
            <person name="Dorje P."/>
            <person name="Dorjee K."/>
            <person name="Dupes A."/>
            <person name="Elong R."/>
            <person name="Falk J."/>
            <person name="Farina A."/>
            <person name="Faro S."/>
            <person name="Ferguson D."/>
            <person name="Fisher S."/>
            <person name="Foley C.D."/>
            <person name="Franke A."/>
            <person name="Friedrich D."/>
            <person name="Gadbois L."/>
            <person name="Gearin G."/>
            <person name="Gearin C.R."/>
            <person name="Giannoukos G."/>
            <person name="Goode T."/>
            <person name="Graham J."/>
            <person name="Grandbois E."/>
            <person name="Grewal S."/>
            <person name="Gyaltsen K."/>
            <person name="Hafez N."/>
            <person name="Hagos B."/>
            <person name="Hall J."/>
            <person name="Henson C."/>
            <person name="Hollinger A."/>
            <person name="Honan T."/>
            <person name="Huard M.D."/>
            <person name="Hughes L."/>
            <person name="Hurhula B."/>
            <person name="Husby M.E."/>
            <person name="Kamat A."/>
            <person name="Kanga B."/>
            <person name="Kashin S."/>
            <person name="Khazanovich D."/>
            <person name="Kisner P."/>
            <person name="Lance K."/>
            <person name="Lara M."/>
            <person name="Lee W."/>
            <person name="Lennon N."/>
            <person name="Letendre F."/>
            <person name="LeVine R."/>
            <person name="Lipovsky A."/>
            <person name="Liu X."/>
            <person name="Liu J."/>
            <person name="Liu S."/>
            <person name="Lokyitsang T."/>
            <person name="Lokyitsang Y."/>
            <person name="Lubonja R."/>
            <person name="Lui A."/>
            <person name="MacDonald P."/>
            <person name="Magnisalis V."/>
            <person name="Maru K."/>
            <person name="Matthews C."/>
            <person name="McCusker W."/>
            <person name="McDonough S."/>
            <person name="Mehta T."/>
            <person name="Meldrim J."/>
            <person name="Meneus L."/>
            <person name="Mihai O."/>
            <person name="Mihalev A."/>
            <person name="Mihova T."/>
            <person name="Mittelman R."/>
            <person name="Mlenga V."/>
            <person name="Montmayeur A."/>
            <person name="Mulrain L."/>
            <person name="Navidi A."/>
            <person name="Naylor J."/>
            <person name="Negash T."/>
            <person name="Nguyen T."/>
            <person name="Nguyen N."/>
            <person name="Nicol R."/>
            <person name="Norbu C."/>
            <person name="Norbu N."/>
            <person name="Novod N."/>
            <person name="O'Neill B."/>
            <person name="Osman S."/>
            <person name="Markiewicz E."/>
            <person name="Oyono O.L."/>
            <person name="Patti C."/>
            <person name="Phunkhang P."/>
            <person name="Pierre F."/>
            <person name="Priest M."/>
            <person name="Raghuraman S."/>
            <person name="Rege F."/>
            <person name="Reyes R."/>
            <person name="Rise C."/>
            <person name="Rogov P."/>
            <person name="Ross K."/>
            <person name="Ryan E."/>
            <person name="Settipalli S."/>
            <person name="Shea T."/>
            <person name="Sherpa N."/>
            <person name="Shi L."/>
            <person name="Shih D."/>
            <person name="Sparrow T."/>
            <person name="Spaulding J."/>
            <person name="Stalker J."/>
            <person name="Stange-Thomann N."/>
            <person name="Stavropoulos S."/>
            <person name="Stone C."/>
            <person name="Strader C."/>
            <person name="Tesfaye S."/>
            <person name="Thomson T."/>
            <person name="Thoulutsang Y."/>
            <person name="Thoulutsang D."/>
            <person name="Topham K."/>
            <person name="Topping I."/>
            <person name="Tsamla T."/>
            <person name="Vassiliev H."/>
            <person name="Vo A."/>
            <person name="Wangchuk T."/>
            <person name="Wangdi T."/>
            <person name="Weiand M."/>
            <person name="Wilkinson J."/>
            <person name="Wilson A."/>
            <person name="Yadav S."/>
            <person name="Young G."/>
            <person name="Yu Q."/>
            <person name="Zembek L."/>
            <person name="Zhong D."/>
            <person name="Zimmer A."/>
            <person name="Zwirko Z."/>
            <person name="Jaffe D.B."/>
            <person name="Alvarez P."/>
            <person name="Brockman W."/>
            <person name="Butler J."/>
            <person name="Chin C."/>
            <person name="Gnerre S."/>
            <person name="Grabherr M."/>
            <person name="Kleber M."/>
            <person name="Mauceli E."/>
            <person name="MacCallum I."/>
        </authorList>
    </citation>
    <scope>NUCLEOTIDE SEQUENCE [LARGE SCALE GENOMIC DNA]</scope>
    <source>
        <strain evidence="12">Tucson 15287-2541.00</strain>
    </source>
</reference>
<gene>
    <name evidence="11" type="primary">Dgri\GH20654</name>
    <name evidence="11" type="ORF">Dgri_GH20654</name>
</gene>
<feature type="transmembrane region" description="Helical" evidence="10">
    <location>
        <begin position="271"/>
        <end position="293"/>
    </location>
</feature>
<keyword evidence="5 10" id="KW-0552">Olfaction</keyword>
<evidence type="ECO:0000256" key="6">
    <source>
        <dbReference type="ARBA" id="ARBA00022989"/>
    </source>
</evidence>
<dbReference type="HOGENOM" id="CLU_033399_8_0_1"/>
<keyword evidence="7 10" id="KW-0472">Membrane</keyword>
<keyword evidence="6 10" id="KW-1133">Transmembrane helix</keyword>
<evidence type="ECO:0000256" key="7">
    <source>
        <dbReference type="ARBA" id="ARBA00023136"/>
    </source>
</evidence>
<dbReference type="GO" id="GO:0007165">
    <property type="term" value="P:signal transduction"/>
    <property type="evidence" value="ECO:0007669"/>
    <property type="project" value="UniProtKB-KW"/>
</dbReference>
<comment type="caution">
    <text evidence="10">Lacks conserved residue(s) required for the propagation of feature annotation.</text>
</comment>
<dbReference type="GO" id="GO:0005886">
    <property type="term" value="C:plasma membrane"/>
    <property type="evidence" value="ECO:0007669"/>
    <property type="project" value="UniProtKB-SubCell"/>
</dbReference>
<sequence>MQSTFRLIKPAPLTERVKSRDSSIYLFRGMWVIGWLAPKEGIWRYVYLIWSFTTFSFGVFYLPAAFLISYVREFSNFSPSEFFTSLQVAINAYGSSVKCIITYSFMWRLRKTQNLLDRLDERLLKDDDRQKIHNAVARCNYAFLIFTFIYCGFAGSTFFSMVLNGSPPWSIYNPFVDWRDSTANLWIQSIFEYIVMSFAVLQCQLSDTYPLVFTLIIRAHFEVLKDHVRNLRMDPDKTEQENYDELTNCIMDYKIILRCCNMIRPMIYRTIFVQFLLIGSVLGLTLFNIFFYANFWQAVGSAFFVITILLQTFPFCYICNMLSDDSEDLANMIFHSNWVDSEPRYKTTLINFMQHVQQPIVFIAGGIFVVSMNSNISVAKFAFSIITIAKQMNLAEQFQ</sequence>
<dbReference type="GO" id="GO:0004984">
    <property type="term" value="F:olfactory receptor activity"/>
    <property type="evidence" value="ECO:0007669"/>
    <property type="project" value="InterPro"/>
</dbReference>
<protein>
    <recommendedName>
        <fullName evidence="10">Odorant receptor</fullName>
    </recommendedName>
</protein>
<evidence type="ECO:0000256" key="5">
    <source>
        <dbReference type="ARBA" id="ARBA00022725"/>
    </source>
</evidence>
<feature type="transmembrane region" description="Helical" evidence="10">
    <location>
        <begin position="88"/>
        <end position="109"/>
    </location>
</feature>
<keyword evidence="8 10" id="KW-0675">Receptor</keyword>
<proteinExistence type="inferred from homology"/>
<dbReference type="EMBL" id="CH916367">
    <property type="protein sequence ID" value="EDW01070.1"/>
    <property type="molecule type" value="Genomic_DNA"/>
</dbReference>
<dbReference type="eggNOG" id="ENOG502T9IX">
    <property type="taxonomic scope" value="Eukaryota"/>
</dbReference>
<comment type="similarity">
    <text evidence="10">Belongs to the insect chemoreceptor superfamily. Heteromeric odorant receptor channel (TC 1.A.69) family.</text>
</comment>
<dbReference type="GO" id="GO:0005549">
    <property type="term" value="F:odorant binding"/>
    <property type="evidence" value="ECO:0007669"/>
    <property type="project" value="InterPro"/>
</dbReference>
<evidence type="ECO:0000256" key="8">
    <source>
        <dbReference type="ARBA" id="ARBA00023170"/>
    </source>
</evidence>
<keyword evidence="9 10" id="KW-0807">Transducer</keyword>
<keyword evidence="3 10" id="KW-0716">Sensory transduction</keyword>
<evidence type="ECO:0000256" key="10">
    <source>
        <dbReference type="RuleBase" id="RU351113"/>
    </source>
</evidence>
<keyword evidence="2" id="KW-1003">Cell membrane</keyword>
<keyword evidence="4 10" id="KW-0812">Transmembrane</keyword>
<evidence type="ECO:0000313" key="12">
    <source>
        <dbReference type="Proteomes" id="UP000001070"/>
    </source>
</evidence>
<evidence type="ECO:0000256" key="9">
    <source>
        <dbReference type="ARBA" id="ARBA00023224"/>
    </source>
</evidence>
<feature type="transmembrane region" description="Helical" evidence="10">
    <location>
        <begin position="141"/>
        <end position="163"/>
    </location>
</feature>
<dbReference type="Pfam" id="PF02949">
    <property type="entry name" value="7tm_6"/>
    <property type="match status" value="1"/>
</dbReference>
<dbReference type="AlphaFoldDB" id="B4J7E6"/>
<dbReference type="OrthoDB" id="6604226at2759"/>
<feature type="transmembrane region" description="Helical" evidence="10">
    <location>
        <begin position="299"/>
        <end position="319"/>
    </location>
</feature>
<dbReference type="KEGG" id="dgr:6561091"/>
<dbReference type="PhylomeDB" id="B4J7E6"/>